<gene>
    <name evidence="1" type="ORF">BRAPAZ1V2_A03P23350.2</name>
</gene>
<reference evidence="1 2" key="1">
    <citation type="submission" date="2021-07" db="EMBL/GenBank/DDBJ databases">
        <authorList>
            <consortium name="Genoscope - CEA"/>
            <person name="William W."/>
        </authorList>
    </citation>
    <scope>NUCLEOTIDE SEQUENCE [LARGE SCALE GENOMIC DNA]</scope>
</reference>
<name>A0A8D9LNN2_BRACM</name>
<dbReference type="Gramene" id="A03p23350.2_BraZ1">
    <property type="protein sequence ID" value="A03p23350.2_BraZ1.CDS"/>
    <property type="gene ID" value="A03g23350.2_BraZ1"/>
</dbReference>
<dbReference type="AlphaFoldDB" id="A0A8D9LNN2"/>
<organism evidence="1 2">
    <name type="scientific">Brassica campestris</name>
    <name type="common">Field mustard</name>
    <dbReference type="NCBI Taxonomy" id="3711"/>
    <lineage>
        <taxon>Eukaryota</taxon>
        <taxon>Viridiplantae</taxon>
        <taxon>Streptophyta</taxon>
        <taxon>Embryophyta</taxon>
        <taxon>Tracheophyta</taxon>
        <taxon>Spermatophyta</taxon>
        <taxon>Magnoliopsida</taxon>
        <taxon>eudicotyledons</taxon>
        <taxon>Gunneridae</taxon>
        <taxon>Pentapetalae</taxon>
        <taxon>rosids</taxon>
        <taxon>malvids</taxon>
        <taxon>Brassicales</taxon>
        <taxon>Brassicaceae</taxon>
        <taxon>Brassiceae</taxon>
        <taxon>Brassica</taxon>
    </lineage>
</organism>
<dbReference type="EMBL" id="LS974619">
    <property type="protein sequence ID" value="CAG7880992.1"/>
    <property type="molecule type" value="Genomic_DNA"/>
</dbReference>
<evidence type="ECO:0000313" key="1">
    <source>
        <dbReference type="EMBL" id="CAG7880992.1"/>
    </source>
</evidence>
<accession>A0A8D9LNN2</accession>
<evidence type="ECO:0000313" key="2">
    <source>
        <dbReference type="Proteomes" id="UP000694005"/>
    </source>
</evidence>
<feature type="non-terminal residue" evidence="1">
    <location>
        <position position="1"/>
    </location>
</feature>
<proteinExistence type="predicted"/>
<sequence>MNISLKLPTRSLNNPELSHAKWGMYMMNICEFPGVAVNHQLSEL</sequence>
<protein>
    <submittedName>
        <fullName evidence="1">Uncharacterized protein</fullName>
    </submittedName>
</protein>
<dbReference type="Proteomes" id="UP000694005">
    <property type="component" value="Chromosome A03"/>
</dbReference>